<dbReference type="PANTHER" id="PTHR11557">
    <property type="entry name" value="PORPHOBILINOGEN DEAMINASE"/>
    <property type="match status" value="1"/>
</dbReference>
<keyword evidence="6" id="KW-0627">Porphyrin biosynthesis</keyword>
<dbReference type="InterPro" id="IPR000860">
    <property type="entry name" value="HemC"/>
</dbReference>
<evidence type="ECO:0000256" key="1">
    <source>
        <dbReference type="ARBA" id="ARBA00001916"/>
    </source>
</evidence>
<dbReference type="PROSITE" id="PS00533">
    <property type="entry name" value="PORPHOBILINOGEN_DEAM"/>
    <property type="match status" value="1"/>
</dbReference>
<dbReference type="NCBIfam" id="TIGR00212">
    <property type="entry name" value="hemC"/>
    <property type="match status" value="1"/>
</dbReference>
<dbReference type="GO" id="GO:0005737">
    <property type="term" value="C:cytoplasm"/>
    <property type="evidence" value="ECO:0007669"/>
    <property type="project" value="TreeGrafter"/>
</dbReference>
<evidence type="ECO:0000259" key="9">
    <source>
        <dbReference type="Pfam" id="PF03900"/>
    </source>
</evidence>
<dbReference type="PANTHER" id="PTHR11557:SF0">
    <property type="entry name" value="PORPHOBILINOGEN DEAMINASE"/>
    <property type="match status" value="1"/>
</dbReference>
<evidence type="ECO:0000259" key="8">
    <source>
        <dbReference type="Pfam" id="PF01379"/>
    </source>
</evidence>
<protein>
    <recommendedName>
        <fullName evidence="4">hydroxymethylbilane synthase</fullName>
        <ecNumber evidence="4">2.5.1.61</ecNumber>
    </recommendedName>
    <alternativeName>
        <fullName evidence="7">Hydroxymethylbilane synthase</fullName>
    </alternativeName>
</protein>
<dbReference type="InterPro" id="IPR022417">
    <property type="entry name" value="Porphobilin_deaminase_N"/>
</dbReference>
<dbReference type="InterPro" id="IPR022419">
    <property type="entry name" value="Porphobilin_deaminase_cofac_BS"/>
</dbReference>
<comment type="pathway">
    <text evidence="2">Porphyrin-containing compound metabolism; protoporphyrin-IX biosynthesis; coproporphyrinogen-III from 5-aminolevulinate: step 2/4.</text>
</comment>
<sequence>MALVQTHMVIDALKAANEGTSFQLKTMTTKGDQILNVALAKIGDKGLFTHELEQSILDGTVDFAVHSLKDLPTSLPPKMIIGAVTKREVEGDVVIFRKDLPYKSLAELPPNSTVGSSSLRRIAQLKMSYPLLKFKDIRGNLNTRFNKLDDPGNEYSCIILAASGVQRLGSPFVERISAHLEDLYWAPGQGALAVETSQDNLQAIKLLKSIHNQRAYVTCTAERSFLEALGGGCQVPLGVKTSISEDGQRLVLDGIVLNLDGTEHIQGTTSGPLSEPIQIGQQLANQFLAKGAAVILEQVRNASK</sequence>
<evidence type="ECO:0000256" key="3">
    <source>
        <dbReference type="ARBA" id="ARBA00005638"/>
    </source>
</evidence>
<dbReference type="SUPFAM" id="SSF54782">
    <property type="entry name" value="Porphobilinogen deaminase (hydroxymethylbilane synthase), C-terminal domain"/>
    <property type="match status" value="1"/>
</dbReference>
<dbReference type="Pfam" id="PF01379">
    <property type="entry name" value="Porphobil_deam"/>
    <property type="match status" value="1"/>
</dbReference>
<comment type="cofactor">
    <cofactor evidence="1">
        <name>dipyrromethane</name>
        <dbReference type="ChEBI" id="CHEBI:60342"/>
    </cofactor>
</comment>
<evidence type="ECO:0000256" key="4">
    <source>
        <dbReference type="ARBA" id="ARBA00012655"/>
    </source>
</evidence>
<dbReference type="Pfam" id="PF03900">
    <property type="entry name" value="Porphobil_deamC"/>
    <property type="match status" value="1"/>
</dbReference>
<keyword evidence="5" id="KW-0808">Transferase</keyword>
<dbReference type="AlphaFoldDB" id="A0A6B2LB14"/>
<dbReference type="PIRSF" id="PIRSF001438">
    <property type="entry name" value="4pyrrol_synth_OHMeBilane_synth"/>
    <property type="match status" value="1"/>
</dbReference>
<evidence type="ECO:0000313" key="10">
    <source>
        <dbReference type="EMBL" id="NDV33987.1"/>
    </source>
</evidence>
<dbReference type="EC" id="2.5.1.61" evidence="4"/>
<dbReference type="EMBL" id="GIBP01005018">
    <property type="protein sequence ID" value="NDV33987.1"/>
    <property type="molecule type" value="Transcribed_RNA"/>
</dbReference>
<organism evidence="10">
    <name type="scientific">Arcella intermedia</name>
    <dbReference type="NCBI Taxonomy" id="1963864"/>
    <lineage>
        <taxon>Eukaryota</taxon>
        <taxon>Amoebozoa</taxon>
        <taxon>Tubulinea</taxon>
        <taxon>Elardia</taxon>
        <taxon>Arcellinida</taxon>
        <taxon>Sphaerothecina</taxon>
        <taxon>Arcellidae</taxon>
        <taxon>Arcella</taxon>
    </lineage>
</organism>
<dbReference type="InterPro" id="IPR036803">
    <property type="entry name" value="Porphobilinogen_deaminase_C_sf"/>
</dbReference>
<evidence type="ECO:0000256" key="2">
    <source>
        <dbReference type="ARBA" id="ARBA00004735"/>
    </source>
</evidence>
<name>A0A6B2LB14_9EUKA</name>
<evidence type="ECO:0000256" key="6">
    <source>
        <dbReference type="ARBA" id="ARBA00023244"/>
    </source>
</evidence>
<accession>A0A6B2LB14</accession>
<dbReference type="Gene3D" id="3.30.160.40">
    <property type="entry name" value="Porphobilinogen deaminase, C-terminal domain"/>
    <property type="match status" value="1"/>
</dbReference>
<proteinExistence type="inferred from homology"/>
<feature type="domain" description="Porphobilinogen deaminase C-terminal" evidence="9">
    <location>
        <begin position="217"/>
        <end position="288"/>
    </location>
</feature>
<reference evidence="10" key="1">
    <citation type="journal article" date="2020" name="J. Eukaryot. Microbiol.">
        <title>De novo Sequencing, Assembly and Annotation of the Transcriptome for the Free-Living Testate Amoeba Arcella intermedia.</title>
        <authorList>
            <person name="Ribeiro G.M."/>
            <person name="Porfirio-Sousa A.L."/>
            <person name="Maurer-Alcala X.X."/>
            <person name="Katz L.A."/>
            <person name="Lahr D.J.G."/>
        </authorList>
    </citation>
    <scope>NUCLEOTIDE SEQUENCE</scope>
</reference>
<dbReference type="Gene3D" id="3.40.190.10">
    <property type="entry name" value="Periplasmic binding protein-like II"/>
    <property type="match status" value="2"/>
</dbReference>
<dbReference type="PRINTS" id="PR00151">
    <property type="entry name" value="PORPHBDMNASE"/>
</dbReference>
<dbReference type="GO" id="GO:0004418">
    <property type="term" value="F:hydroxymethylbilane synthase activity"/>
    <property type="evidence" value="ECO:0007669"/>
    <property type="project" value="UniProtKB-EC"/>
</dbReference>
<evidence type="ECO:0000256" key="5">
    <source>
        <dbReference type="ARBA" id="ARBA00022679"/>
    </source>
</evidence>
<dbReference type="UniPathway" id="UPA00251">
    <property type="reaction ID" value="UER00319"/>
</dbReference>
<evidence type="ECO:0000256" key="7">
    <source>
        <dbReference type="ARBA" id="ARBA00033064"/>
    </source>
</evidence>
<dbReference type="SUPFAM" id="SSF53850">
    <property type="entry name" value="Periplasmic binding protein-like II"/>
    <property type="match status" value="1"/>
</dbReference>
<dbReference type="FunFam" id="3.40.190.10:FF:000005">
    <property type="entry name" value="Porphobilinogen deaminase"/>
    <property type="match status" value="1"/>
</dbReference>
<comment type="similarity">
    <text evidence="3">Belongs to the HMBS family.</text>
</comment>
<dbReference type="GO" id="GO:0006782">
    <property type="term" value="P:protoporphyrinogen IX biosynthetic process"/>
    <property type="evidence" value="ECO:0007669"/>
    <property type="project" value="UniProtKB-UniPathway"/>
</dbReference>
<feature type="domain" description="Porphobilinogen deaminase N-terminal" evidence="8">
    <location>
        <begin position="1"/>
        <end position="202"/>
    </location>
</feature>
<dbReference type="InterPro" id="IPR022418">
    <property type="entry name" value="Porphobilinogen_deaminase_C"/>
</dbReference>